<dbReference type="GO" id="GO:0020037">
    <property type="term" value="F:heme binding"/>
    <property type="evidence" value="ECO:0007669"/>
    <property type="project" value="InterPro"/>
</dbReference>
<name>A0A7R9AU05_TIMSH</name>
<keyword evidence="1 4" id="KW-0349">Heme</keyword>
<proteinExistence type="inferred from homology"/>
<dbReference type="GO" id="GO:0046872">
    <property type="term" value="F:metal ion binding"/>
    <property type="evidence" value="ECO:0007669"/>
    <property type="project" value="UniProtKB-KW"/>
</dbReference>
<sequence>MPFSGIELEDLKYSKQLRAHALRVMAFVQKAVARLHEPEKLEKLLQELGKKHYSYGAKEKYVDLIGPQFIQAIQPSLDSQWTPELHEAWAQLFKFMAYIMKTNITEERRRLASQP</sequence>
<dbReference type="InterPro" id="IPR000971">
    <property type="entry name" value="Globin"/>
</dbReference>
<dbReference type="GO" id="GO:0019825">
    <property type="term" value="F:oxygen binding"/>
    <property type="evidence" value="ECO:0007669"/>
    <property type="project" value="InterPro"/>
</dbReference>
<evidence type="ECO:0000256" key="4">
    <source>
        <dbReference type="RuleBase" id="RU000356"/>
    </source>
</evidence>
<dbReference type="PANTHER" id="PTHR46458">
    <property type="entry name" value="BLR2807 PROTEIN"/>
    <property type="match status" value="1"/>
</dbReference>
<dbReference type="PROSITE" id="PS01033">
    <property type="entry name" value="GLOBIN"/>
    <property type="match status" value="1"/>
</dbReference>
<protein>
    <recommendedName>
        <fullName evidence="5">Globin domain-containing protein</fullName>
    </recommendedName>
</protein>
<dbReference type="Pfam" id="PF00042">
    <property type="entry name" value="Globin"/>
    <property type="match status" value="1"/>
</dbReference>
<organism evidence="6">
    <name type="scientific">Timema shepardi</name>
    <name type="common">Walking stick</name>
    <dbReference type="NCBI Taxonomy" id="629360"/>
    <lineage>
        <taxon>Eukaryota</taxon>
        <taxon>Metazoa</taxon>
        <taxon>Ecdysozoa</taxon>
        <taxon>Arthropoda</taxon>
        <taxon>Hexapoda</taxon>
        <taxon>Insecta</taxon>
        <taxon>Pterygota</taxon>
        <taxon>Neoptera</taxon>
        <taxon>Polyneoptera</taxon>
        <taxon>Phasmatodea</taxon>
        <taxon>Timematodea</taxon>
        <taxon>Timematoidea</taxon>
        <taxon>Timematidae</taxon>
        <taxon>Timema</taxon>
    </lineage>
</organism>
<reference evidence="6" key="1">
    <citation type="submission" date="2020-11" db="EMBL/GenBank/DDBJ databases">
        <authorList>
            <person name="Tran Van P."/>
        </authorList>
    </citation>
    <scope>NUCLEOTIDE SEQUENCE</scope>
</reference>
<evidence type="ECO:0000256" key="3">
    <source>
        <dbReference type="ARBA" id="ARBA00023004"/>
    </source>
</evidence>
<evidence type="ECO:0000256" key="2">
    <source>
        <dbReference type="ARBA" id="ARBA00022723"/>
    </source>
</evidence>
<keyword evidence="3" id="KW-0408">Iron</keyword>
<dbReference type="Gene3D" id="1.10.490.10">
    <property type="entry name" value="Globins"/>
    <property type="match status" value="1"/>
</dbReference>
<dbReference type="GO" id="GO:0005344">
    <property type="term" value="F:oxygen carrier activity"/>
    <property type="evidence" value="ECO:0007669"/>
    <property type="project" value="UniProtKB-KW"/>
</dbReference>
<evidence type="ECO:0000256" key="1">
    <source>
        <dbReference type="ARBA" id="ARBA00022617"/>
    </source>
</evidence>
<gene>
    <name evidence="6" type="ORF">TSIB3V08_LOCUS4447</name>
</gene>
<dbReference type="PANTHER" id="PTHR46458:SF2">
    <property type="entry name" value="X GLOBIN"/>
    <property type="match status" value="1"/>
</dbReference>
<dbReference type="EMBL" id="OC001592">
    <property type="protein sequence ID" value="CAD7260264.1"/>
    <property type="molecule type" value="Genomic_DNA"/>
</dbReference>
<dbReference type="AlphaFoldDB" id="A0A7R9AU05"/>
<dbReference type="InterPro" id="IPR009050">
    <property type="entry name" value="Globin-like_sf"/>
</dbReference>
<accession>A0A7R9AU05</accession>
<evidence type="ECO:0000313" key="6">
    <source>
        <dbReference type="EMBL" id="CAD7260264.1"/>
    </source>
</evidence>
<keyword evidence="2" id="KW-0479">Metal-binding</keyword>
<dbReference type="SUPFAM" id="SSF46458">
    <property type="entry name" value="Globin-like"/>
    <property type="match status" value="1"/>
</dbReference>
<dbReference type="InterPro" id="IPR012292">
    <property type="entry name" value="Globin/Proto"/>
</dbReference>
<keyword evidence="4" id="KW-0561">Oxygen transport</keyword>
<comment type="similarity">
    <text evidence="4">Belongs to the globin family.</text>
</comment>
<dbReference type="InterPro" id="IPR050532">
    <property type="entry name" value="Globin-like_OT"/>
</dbReference>
<feature type="domain" description="Globin" evidence="5">
    <location>
        <begin position="1"/>
        <end position="105"/>
    </location>
</feature>
<keyword evidence="4" id="KW-0813">Transport</keyword>
<evidence type="ECO:0000259" key="5">
    <source>
        <dbReference type="PROSITE" id="PS01033"/>
    </source>
</evidence>